<accession>A0ACB7RNU7</accession>
<organism evidence="1 2">
    <name type="scientific">Hyalomma asiaticum</name>
    <name type="common">Tick</name>
    <dbReference type="NCBI Taxonomy" id="266040"/>
    <lineage>
        <taxon>Eukaryota</taxon>
        <taxon>Metazoa</taxon>
        <taxon>Ecdysozoa</taxon>
        <taxon>Arthropoda</taxon>
        <taxon>Chelicerata</taxon>
        <taxon>Arachnida</taxon>
        <taxon>Acari</taxon>
        <taxon>Parasitiformes</taxon>
        <taxon>Ixodida</taxon>
        <taxon>Ixodoidea</taxon>
        <taxon>Ixodidae</taxon>
        <taxon>Hyalomminae</taxon>
        <taxon>Hyalomma</taxon>
    </lineage>
</organism>
<gene>
    <name evidence="1" type="ORF">HPB50_020767</name>
</gene>
<evidence type="ECO:0000313" key="1">
    <source>
        <dbReference type="EMBL" id="KAH6923043.1"/>
    </source>
</evidence>
<sequence>MRRLWRLQIKSSPVTIRKRTQQWPQGTRGLLQPNNTRRVALNMHKARNRRASPRSMPSNSKDASVGLAVWPIWDQTMLVYMLRSVDAEHLLRDVTLPVGGRQLPSREHPQLTSWPLHKLPGLGNCYYFWRSNRRLMHSELPLLQQWPHDWSYRLCWVVPEAYQIGMPTRIQAEGNGRRGHKQAPTPNTGPKKAQPAEPNKPGPKQAHTALRLSKVCDPIEASCLMVNDFSPLTRVQAHVSCWGGAVSGPFPSPSPIETALQKQMEGLRHQNDILACIIQELEANKVGSSKLVQGPEVEDYHGGSTITSCLTSDSRHHTNTVFQSVSTTGPVGHPESLQCETEQLEEGWEPSPIKSFRDVPVDTLAEMADRVADYSQEHSLNAVTTPPPSTAADPALASIENRLDALVRCFDDFVPAHR</sequence>
<proteinExistence type="predicted"/>
<evidence type="ECO:0000313" key="2">
    <source>
        <dbReference type="Proteomes" id="UP000821845"/>
    </source>
</evidence>
<comment type="caution">
    <text evidence="1">The sequence shown here is derived from an EMBL/GenBank/DDBJ whole genome shotgun (WGS) entry which is preliminary data.</text>
</comment>
<keyword evidence="2" id="KW-1185">Reference proteome</keyword>
<protein>
    <submittedName>
        <fullName evidence="1">Uncharacterized protein</fullName>
    </submittedName>
</protein>
<dbReference type="Proteomes" id="UP000821845">
    <property type="component" value="Chromosome 9"/>
</dbReference>
<reference evidence="1" key="1">
    <citation type="submission" date="2020-05" db="EMBL/GenBank/DDBJ databases">
        <title>Large-scale comparative analyses of tick genomes elucidate their genetic diversity and vector capacities.</title>
        <authorList>
            <person name="Jia N."/>
            <person name="Wang J."/>
            <person name="Shi W."/>
            <person name="Du L."/>
            <person name="Sun Y."/>
            <person name="Zhan W."/>
            <person name="Jiang J."/>
            <person name="Wang Q."/>
            <person name="Zhang B."/>
            <person name="Ji P."/>
            <person name="Sakyi L.B."/>
            <person name="Cui X."/>
            <person name="Yuan T."/>
            <person name="Jiang B."/>
            <person name="Yang W."/>
            <person name="Lam T.T.-Y."/>
            <person name="Chang Q."/>
            <person name="Ding S."/>
            <person name="Wang X."/>
            <person name="Zhu J."/>
            <person name="Ruan X."/>
            <person name="Zhao L."/>
            <person name="Wei J."/>
            <person name="Que T."/>
            <person name="Du C."/>
            <person name="Cheng J."/>
            <person name="Dai P."/>
            <person name="Han X."/>
            <person name="Huang E."/>
            <person name="Gao Y."/>
            <person name="Liu J."/>
            <person name="Shao H."/>
            <person name="Ye R."/>
            <person name="Li L."/>
            <person name="Wei W."/>
            <person name="Wang X."/>
            <person name="Wang C."/>
            <person name="Yang T."/>
            <person name="Huo Q."/>
            <person name="Li W."/>
            <person name="Guo W."/>
            <person name="Chen H."/>
            <person name="Zhou L."/>
            <person name="Ni X."/>
            <person name="Tian J."/>
            <person name="Zhou Y."/>
            <person name="Sheng Y."/>
            <person name="Liu T."/>
            <person name="Pan Y."/>
            <person name="Xia L."/>
            <person name="Li J."/>
            <person name="Zhao F."/>
            <person name="Cao W."/>
        </authorList>
    </citation>
    <scope>NUCLEOTIDE SEQUENCE</scope>
    <source>
        <strain evidence="1">Hyas-2018</strain>
    </source>
</reference>
<dbReference type="EMBL" id="CM023489">
    <property type="protein sequence ID" value="KAH6923043.1"/>
    <property type="molecule type" value="Genomic_DNA"/>
</dbReference>
<name>A0ACB7RNU7_HYAAI</name>